<dbReference type="EMBL" id="HACG01046818">
    <property type="protein sequence ID" value="CEK93683.1"/>
    <property type="molecule type" value="Transcribed_RNA"/>
</dbReference>
<dbReference type="AlphaFoldDB" id="A0A0B7BL53"/>
<reference evidence="1" key="1">
    <citation type="submission" date="2014-12" db="EMBL/GenBank/DDBJ databases">
        <title>Insight into the proteome of Arion vulgaris.</title>
        <authorList>
            <person name="Aradska J."/>
            <person name="Bulat T."/>
            <person name="Smidak R."/>
            <person name="Sarate P."/>
            <person name="Gangsoo J."/>
            <person name="Sialana F."/>
            <person name="Bilban M."/>
            <person name="Lubec G."/>
        </authorList>
    </citation>
    <scope>NUCLEOTIDE SEQUENCE</scope>
    <source>
        <tissue evidence="1">Skin</tissue>
    </source>
</reference>
<proteinExistence type="predicted"/>
<gene>
    <name evidence="1" type="primary">ORF196597</name>
</gene>
<name>A0A0B7BL53_9EUPU</name>
<organism evidence="1">
    <name type="scientific">Arion vulgaris</name>
    <dbReference type="NCBI Taxonomy" id="1028688"/>
    <lineage>
        <taxon>Eukaryota</taxon>
        <taxon>Metazoa</taxon>
        <taxon>Spiralia</taxon>
        <taxon>Lophotrochozoa</taxon>
        <taxon>Mollusca</taxon>
        <taxon>Gastropoda</taxon>
        <taxon>Heterobranchia</taxon>
        <taxon>Euthyneura</taxon>
        <taxon>Panpulmonata</taxon>
        <taxon>Eupulmonata</taxon>
        <taxon>Stylommatophora</taxon>
        <taxon>Helicina</taxon>
        <taxon>Arionoidea</taxon>
        <taxon>Arionidae</taxon>
        <taxon>Arion</taxon>
    </lineage>
</organism>
<protein>
    <submittedName>
        <fullName evidence="1">Uncharacterized protein</fullName>
    </submittedName>
</protein>
<sequence>MDMLALMMSRENVTTMKMVMAFYVQLIGAFQEVDDDTPSIRVHRTDTLILTNLADTVVVPDQVTCTQS</sequence>
<evidence type="ECO:0000313" key="1">
    <source>
        <dbReference type="EMBL" id="CEK93683.1"/>
    </source>
</evidence>
<accession>A0A0B7BL53</accession>